<protein>
    <recommendedName>
        <fullName evidence="3">Carboxyvinyl-carboxyphosphonate phosphorylmutase</fullName>
    </recommendedName>
</protein>
<dbReference type="Proteomes" id="UP000245865">
    <property type="component" value="Unassembled WGS sequence"/>
</dbReference>
<dbReference type="InterPro" id="IPR040442">
    <property type="entry name" value="Pyrv_kinase-like_dom_sf"/>
</dbReference>
<evidence type="ECO:0008006" key="3">
    <source>
        <dbReference type="Google" id="ProtNLM"/>
    </source>
</evidence>
<dbReference type="OrthoDB" id="9771433at2"/>
<dbReference type="InterPro" id="IPR039556">
    <property type="entry name" value="ICL/PEPM"/>
</dbReference>
<dbReference type="SUPFAM" id="SSF51621">
    <property type="entry name" value="Phosphoenolpyruvate/pyruvate domain"/>
    <property type="match status" value="1"/>
</dbReference>
<accession>A0A316JFU8</accession>
<gene>
    <name evidence="1" type="ORF">DKP76_02855</name>
</gene>
<dbReference type="InterPro" id="IPR018523">
    <property type="entry name" value="Isocitrate_lyase_ph_CS"/>
</dbReference>
<organism evidence="1 2">
    <name type="scientific">Falsochrobactrum shanghaiense</name>
    <dbReference type="NCBI Taxonomy" id="2201899"/>
    <lineage>
        <taxon>Bacteria</taxon>
        <taxon>Pseudomonadati</taxon>
        <taxon>Pseudomonadota</taxon>
        <taxon>Alphaproteobacteria</taxon>
        <taxon>Hyphomicrobiales</taxon>
        <taxon>Brucellaceae</taxon>
        <taxon>Falsochrobactrum</taxon>
    </lineage>
</organism>
<dbReference type="Pfam" id="PF13714">
    <property type="entry name" value="PEP_mutase"/>
    <property type="match status" value="1"/>
</dbReference>
<keyword evidence="2" id="KW-1185">Reference proteome</keyword>
<dbReference type="PANTHER" id="PTHR42905:SF5">
    <property type="entry name" value="CARBOXYVINYL-CARBOXYPHOSPHONATE PHOSPHORYLMUTASE, CHLOROPLASTIC"/>
    <property type="match status" value="1"/>
</dbReference>
<dbReference type="PANTHER" id="PTHR42905">
    <property type="entry name" value="PHOSPHOENOLPYRUVATE CARBOXYLASE"/>
    <property type="match status" value="1"/>
</dbReference>
<name>A0A316JFU8_9HYPH</name>
<evidence type="ECO:0000313" key="2">
    <source>
        <dbReference type="Proteomes" id="UP000245865"/>
    </source>
</evidence>
<dbReference type="Gene3D" id="3.20.20.60">
    <property type="entry name" value="Phosphoenolpyruvate-binding domains"/>
    <property type="match status" value="1"/>
</dbReference>
<dbReference type="AlphaFoldDB" id="A0A316JFU8"/>
<dbReference type="InterPro" id="IPR015813">
    <property type="entry name" value="Pyrv/PenolPyrv_kinase-like_dom"/>
</dbReference>
<dbReference type="EMBL" id="QGDB01000001">
    <property type="protein sequence ID" value="PWL19499.1"/>
    <property type="molecule type" value="Genomic_DNA"/>
</dbReference>
<dbReference type="PROSITE" id="PS00161">
    <property type="entry name" value="ISOCITRATE_LYASE"/>
    <property type="match status" value="1"/>
</dbReference>
<dbReference type="RefSeq" id="WP_109704888.1">
    <property type="nucleotide sequence ID" value="NZ_QGDB01000001.1"/>
</dbReference>
<dbReference type="GO" id="GO:0016833">
    <property type="term" value="F:oxo-acid-lyase activity"/>
    <property type="evidence" value="ECO:0007669"/>
    <property type="project" value="UniProtKB-ARBA"/>
</dbReference>
<sequence>MKRATLRSLLGQPEIVFLPGGGGPLDMLLIEQAGYKGAYLSGYSVAAQRYGLPDIGLIAFKEMLEAVEAVCRVSALPIIVDGDTGYGGILNVRQTIREFEAAGAAAVSIEDQCWPKRCGHMQNKMIEPIATSIGKIEAAVQARRSDDLMIVARTDARDVLGLDEAIRRCKAYKAAGADMVSLHSPQSIEDLKVLLGEIEGPHTITIGEGEFTDGIEVSDLFSMGFEFASLASSSLRTYVSAVSTMLGNVRKNGHVRDIARSAVSLDALNDIVGLKALQEFEDNIAMRENVVG</sequence>
<reference evidence="1 2" key="1">
    <citation type="submission" date="2018-05" db="EMBL/GenBank/DDBJ databases">
        <title>Comparative genomic sequence analysis between strain HN4 and CCM 8460T (Falsochrobactrum ovis) will provide more evidence to prove that HN4 is a new species of Falsochrobactrum.</title>
        <authorList>
            <person name="Lyu W."/>
            <person name="Sun L."/>
            <person name="Yao L."/>
        </authorList>
    </citation>
    <scope>NUCLEOTIDE SEQUENCE [LARGE SCALE GENOMIC DNA]</scope>
    <source>
        <strain evidence="1 2">HN4</strain>
    </source>
</reference>
<evidence type="ECO:0000313" key="1">
    <source>
        <dbReference type="EMBL" id="PWL19499.1"/>
    </source>
</evidence>
<comment type="caution">
    <text evidence="1">The sequence shown here is derived from an EMBL/GenBank/DDBJ whole genome shotgun (WGS) entry which is preliminary data.</text>
</comment>
<proteinExistence type="predicted"/>
<dbReference type="CDD" id="cd00377">
    <property type="entry name" value="ICL_PEPM"/>
    <property type="match status" value="1"/>
</dbReference>